<dbReference type="STRING" id="1121927.GOHSU_02_02000"/>
<protein>
    <recommendedName>
        <fullName evidence="3">3-methyladenine DNA glycosylase</fullName>
    </recommendedName>
</protein>
<comment type="caution">
    <text evidence="1">The sequence shown here is derived from an EMBL/GenBank/DDBJ whole genome shotgun (WGS) entry which is preliminary data.</text>
</comment>
<dbReference type="eggNOG" id="ENOG502Z7SZ">
    <property type="taxonomic scope" value="Bacteria"/>
</dbReference>
<organism evidence="1 2">
    <name type="scientific">Gordonia hirsuta DSM 44140 = NBRC 16056</name>
    <dbReference type="NCBI Taxonomy" id="1121927"/>
    <lineage>
        <taxon>Bacteria</taxon>
        <taxon>Bacillati</taxon>
        <taxon>Actinomycetota</taxon>
        <taxon>Actinomycetes</taxon>
        <taxon>Mycobacteriales</taxon>
        <taxon>Gordoniaceae</taxon>
        <taxon>Gordonia</taxon>
    </lineage>
</organism>
<name>L7L7R2_9ACTN</name>
<keyword evidence="2" id="KW-1185">Reference proteome</keyword>
<dbReference type="Proteomes" id="UP000053405">
    <property type="component" value="Unassembled WGS sequence"/>
</dbReference>
<sequence length="302" mass="34039">MSPPAHPTAPLNKDQWQQRARAHTERIDALIGPYLLDRRRGRTHPVIDFLFTYYSARPAMVRRWHPGYGTALAQAPEYLALADYRCRDDGAAVVAERVRERRRPLIEAVGQMLAATASRPARFGCFGLHEWAMVYRTDTPRHALPLRLGAAGTDQVVESMPLRCTHYDAYRFFTPEAAPRNATALSRAAQHRHEQPGCLHATMDLYRYCLKLGSLIPGELLADAFELALDARTLDMQASPYDLTELGYPPVPIETPAGRSEYVHRQSMLSRRGEAVRDRLSRICGDLVHTRETGEELQVNPG</sequence>
<gene>
    <name evidence="1" type="ORF">GOHSU_02_02000</name>
</gene>
<reference evidence="1 2" key="1">
    <citation type="submission" date="2012-12" db="EMBL/GenBank/DDBJ databases">
        <title>Whole genome shotgun sequence of Gordonia hirsuta NBRC 16056.</title>
        <authorList>
            <person name="Isaki-Nakamura S."/>
            <person name="Hosoyama A."/>
            <person name="Tsuchikane K."/>
            <person name="Katsumata H."/>
            <person name="Baba S."/>
            <person name="Yamazaki S."/>
            <person name="Fujita N."/>
        </authorList>
    </citation>
    <scope>NUCLEOTIDE SEQUENCE [LARGE SCALE GENOMIC DNA]</scope>
    <source>
        <strain evidence="1 2">NBRC 16056</strain>
    </source>
</reference>
<accession>L7L7R2</accession>
<dbReference type="OrthoDB" id="9790578at2"/>
<dbReference type="EMBL" id="BANT01000002">
    <property type="protein sequence ID" value="GAC56053.1"/>
    <property type="molecule type" value="Genomic_DNA"/>
</dbReference>
<evidence type="ECO:0000313" key="2">
    <source>
        <dbReference type="Proteomes" id="UP000053405"/>
    </source>
</evidence>
<proteinExistence type="predicted"/>
<dbReference type="RefSeq" id="WP_005935468.1">
    <property type="nucleotide sequence ID" value="NZ_ATVK01000040.1"/>
</dbReference>
<evidence type="ECO:0008006" key="3">
    <source>
        <dbReference type="Google" id="ProtNLM"/>
    </source>
</evidence>
<evidence type="ECO:0000313" key="1">
    <source>
        <dbReference type="EMBL" id="GAC56053.1"/>
    </source>
</evidence>
<dbReference type="AlphaFoldDB" id="L7L7R2"/>